<organism evidence="2 3">
    <name type="scientific">Petrolisthes cinctipes</name>
    <name type="common">Flat porcelain crab</name>
    <dbReference type="NCBI Taxonomy" id="88211"/>
    <lineage>
        <taxon>Eukaryota</taxon>
        <taxon>Metazoa</taxon>
        <taxon>Ecdysozoa</taxon>
        <taxon>Arthropoda</taxon>
        <taxon>Crustacea</taxon>
        <taxon>Multicrustacea</taxon>
        <taxon>Malacostraca</taxon>
        <taxon>Eumalacostraca</taxon>
        <taxon>Eucarida</taxon>
        <taxon>Decapoda</taxon>
        <taxon>Pleocyemata</taxon>
        <taxon>Anomura</taxon>
        <taxon>Galatheoidea</taxon>
        <taxon>Porcellanidae</taxon>
        <taxon>Petrolisthes</taxon>
    </lineage>
</organism>
<comment type="caution">
    <text evidence="2">The sequence shown here is derived from an EMBL/GenBank/DDBJ whole genome shotgun (WGS) entry which is preliminary data.</text>
</comment>
<evidence type="ECO:0000313" key="2">
    <source>
        <dbReference type="EMBL" id="KAK3851045.1"/>
    </source>
</evidence>
<name>A0AAE1BI69_PETCI</name>
<evidence type="ECO:0008006" key="4">
    <source>
        <dbReference type="Google" id="ProtNLM"/>
    </source>
</evidence>
<gene>
    <name evidence="2" type="ORF">Pcinc_042270</name>
</gene>
<dbReference type="InterPro" id="IPR012337">
    <property type="entry name" value="RNaseH-like_sf"/>
</dbReference>
<accession>A0AAE1BI69</accession>
<reference evidence="2" key="1">
    <citation type="submission" date="2023-10" db="EMBL/GenBank/DDBJ databases">
        <title>Genome assemblies of two species of porcelain crab, Petrolisthes cinctipes and Petrolisthes manimaculis (Anomura: Porcellanidae).</title>
        <authorList>
            <person name="Angst P."/>
        </authorList>
    </citation>
    <scope>NUCLEOTIDE SEQUENCE</scope>
    <source>
        <strain evidence="2">PB745_01</strain>
        <tissue evidence="2">Gill</tissue>
    </source>
</reference>
<protein>
    <recommendedName>
        <fullName evidence="4">RNase H type-1 domain-containing protein</fullName>
    </recommendedName>
</protein>
<dbReference type="InterPro" id="IPR036397">
    <property type="entry name" value="RNaseH_sf"/>
</dbReference>
<feature type="region of interest" description="Disordered" evidence="1">
    <location>
        <begin position="16"/>
        <end position="77"/>
    </location>
</feature>
<feature type="compositionally biased region" description="Low complexity" evidence="1">
    <location>
        <begin position="55"/>
        <end position="70"/>
    </location>
</feature>
<dbReference type="Gene3D" id="3.30.420.10">
    <property type="entry name" value="Ribonuclease H-like superfamily/Ribonuclease H"/>
    <property type="match status" value="1"/>
</dbReference>
<evidence type="ECO:0000256" key="1">
    <source>
        <dbReference type="SAM" id="MobiDB-lite"/>
    </source>
</evidence>
<sequence>MRTAGCVTWGGNVMTGTLAKTNPPGRRKLAPTAAVPQPMDQATISTKRRMEPDSDSSSESPSPVAKSSKSNKTPLALSSPRSVCSRVVRDILCQLAHAHDVSLVMSFVWMPSHIGLAGNDMADGLAKAACVLDVGDMAAEPSLRCQRNTIYSAGFAMTGQTLVQICKYLLSDDNLEVILTRHPNFGGC</sequence>
<dbReference type="SUPFAM" id="SSF53098">
    <property type="entry name" value="Ribonuclease H-like"/>
    <property type="match status" value="1"/>
</dbReference>
<dbReference type="Proteomes" id="UP001286313">
    <property type="component" value="Unassembled WGS sequence"/>
</dbReference>
<keyword evidence="3" id="KW-1185">Reference proteome</keyword>
<dbReference type="GO" id="GO:0003676">
    <property type="term" value="F:nucleic acid binding"/>
    <property type="evidence" value="ECO:0007669"/>
    <property type="project" value="InterPro"/>
</dbReference>
<dbReference type="AlphaFoldDB" id="A0AAE1BI69"/>
<dbReference type="EMBL" id="JAWQEG010008070">
    <property type="protein sequence ID" value="KAK3851045.1"/>
    <property type="molecule type" value="Genomic_DNA"/>
</dbReference>
<evidence type="ECO:0000313" key="3">
    <source>
        <dbReference type="Proteomes" id="UP001286313"/>
    </source>
</evidence>
<proteinExistence type="predicted"/>